<dbReference type="EMBL" id="JAGGJR010000008">
    <property type="protein sequence ID" value="MBP1874741.1"/>
    <property type="molecule type" value="Genomic_DNA"/>
</dbReference>
<protein>
    <submittedName>
        <fullName evidence="1">Uncharacterized protein</fullName>
    </submittedName>
</protein>
<name>A0ACC5T0R3_ENSAD</name>
<keyword evidence="2" id="KW-1185">Reference proteome</keyword>
<reference evidence="1" key="1">
    <citation type="submission" date="2021-03" db="EMBL/GenBank/DDBJ databases">
        <title>Genomic Encyclopedia of Type Strains, Phase IV (KMG-IV): sequencing the most valuable type-strain genomes for metagenomic binning, comparative biology and taxonomic classification.</title>
        <authorList>
            <person name="Goeker M."/>
        </authorList>
    </citation>
    <scope>NUCLEOTIDE SEQUENCE</scope>
    <source>
        <strain evidence="1">DSM 18131</strain>
    </source>
</reference>
<sequence length="40" mass="4170">MSYDWSGARRRRTLAVTVSAALMLAALAATIAVSVAGTIF</sequence>
<organism evidence="1 2">
    <name type="scientific">Ensifer adhaerens</name>
    <name type="common">Sinorhizobium morelense</name>
    <dbReference type="NCBI Taxonomy" id="106592"/>
    <lineage>
        <taxon>Bacteria</taxon>
        <taxon>Pseudomonadati</taxon>
        <taxon>Pseudomonadota</taxon>
        <taxon>Alphaproteobacteria</taxon>
        <taxon>Hyphomicrobiales</taxon>
        <taxon>Rhizobiaceae</taxon>
        <taxon>Sinorhizobium/Ensifer group</taxon>
        <taxon>Ensifer</taxon>
    </lineage>
</organism>
<evidence type="ECO:0000313" key="2">
    <source>
        <dbReference type="Proteomes" id="UP000823773"/>
    </source>
</evidence>
<gene>
    <name evidence="1" type="ORF">J2Z19_004474</name>
</gene>
<evidence type="ECO:0000313" key="1">
    <source>
        <dbReference type="EMBL" id="MBP1874741.1"/>
    </source>
</evidence>
<dbReference type="Proteomes" id="UP000823773">
    <property type="component" value="Unassembled WGS sequence"/>
</dbReference>
<comment type="caution">
    <text evidence="1">The sequence shown here is derived from an EMBL/GenBank/DDBJ whole genome shotgun (WGS) entry which is preliminary data.</text>
</comment>
<accession>A0ACC5T0R3</accession>
<proteinExistence type="predicted"/>